<evidence type="ECO:0000313" key="1">
    <source>
        <dbReference type="EMBL" id="MCR0983681.1"/>
    </source>
</evidence>
<name>A0ABT1X6F0_9PROT</name>
<protein>
    <submittedName>
        <fullName evidence="1">Uncharacterized protein</fullName>
    </submittedName>
</protein>
<gene>
    <name evidence="1" type="ORF">NRP21_16625</name>
</gene>
<proteinExistence type="predicted"/>
<sequence>MNGKLARAGRGFKDAAKGRADTRNCRFPSSCGTQCGVASSGGIQNGGNRMRLVEHEGMLRLVRSGTEADPDNPDARPQVVGRIPLDAATVPPAVRDKLSPHELDEVLAFIARRGAVRVLEDRLAALRLGGTVAAALRHLARVTDDAERAELLAVFSDAAVALRRAGRSKSPRDSEE</sequence>
<evidence type="ECO:0000313" key="2">
    <source>
        <dbReference type="Proteomes" id="UP001524642"/>
    </source>
</evidence>
<comment type="caution">
    <text evidence="1">The sequence shown here is derived from an EMBL/GenBank/DDBJ whole genome shotgun (WGS) entry which is preliminary data.</text>
</comment>
<dbReference type="RefSeq" id="WP_257717343.1">
    <property type="nucleotide sequence ID" value="NZ_JANJOU010000014.1"/>
</dbReference>
<dbReference type="Proteomes" id="UP001524642">
    <property type="component" value="Unassembled WGS sequence"/>
</dbReference>
<keyword evidence="2" id="KW-1185">Reference proteome</keyword>
<reference evidence="1 2" key="1">
    <citation type="submission" date="2022-06" db="EMBL/GenBank/DDBJ databases">
        <title>Roseomonas CN29.</title>
        <authorList>
            <person name="Cheng Y."/>
            <person name="He X."/>
        </authorList>
    </citation>
    <scope>NUCLEOTIDE SEQUENCE [LARGE SCALE GENOMIC DNA]</scope>
    <source>
        <strain evidence="1 2">CN29</strain>
    </source>
</reference>
<accession>A0ABT1X6F0</accession>
<dbReference type="EMBL" id="JANJOU010000014">
    <property type="protein sequence ID" value="MCR0983681.1"/>
    <property type="molecule type" value="Genomic_DNA"/>
</dbReference>
<organism evidence="1 2">
    <name type="scientific">Roseomonas populi</name>
    <dbReference type="NCBI Taxonomy" id="3121582"/>
    <lineage>
        <taxon>Bacteria</taxon>
        <taxon>Pseudomonadati</taxon>
        <taxon>Pseudomonadota</taxon>
        <taxon>Alphaproteobacteria</taxon>
        <taxon>Acetobacterales</taxon>
        <taxon>Roseomonadaceae</taxon>
        <taxon>Roseomonas</taxon>
    </lineage>
</organism>